<evidence type="ECO:0000313" key="2">
    <source>
        <dbReference type="Proteomes" id="UP000094828"/>
    </source>
</evidence>
<reference evidence="1 2" key="1">
    <citation type="submission" date="2016-05" db="EMBL/GenBank/DDBJ databases">
        <title>Genomic and physiological characterization of Planctopirus sp. isolated from fresh water lake.</title>
        <authorList>
            <person name="Subhash Y."/>
            <person name="Ramana C."/>
        </authorList>
    </citation>
    <scope>NUCLEOTIDE SEQUENCE [LARGE SCALE GENOMIC DNA]</scope>
    <source>
        <strain evidence="1 2">JC280</strain>
    </source>
</reference>
<keyword evidence="2" id="KW-1185">Reference proteome</keyword>
<dbReference type="RefSeq" id="WP_068845955.1">
    <property type="nucleotide sequence ID" value="NZ_LYDR01000033.1"/>
</dbReference>
<evidence type="ECO:0000313" key="1">
    <source>
        <dbReference type="EMBL" id="ODA35466.1"/>
    </source>
</evidence>
<sequence length="100" mass="11115">MADREYSRYQSKVIKAFYDNRDTSDQQRLSELVADLYLTEGKKKAKLWATAQEIMTRIGVPASRIAHVVASDDAAILAEVVKDIQAGKIQKPAPPKPPTT</sequence>
<gene>
    <name evidence="1" type="ORF">A6X21_16760</name>
</gene>
<name>A0A1C3EQE8_9PLAN</name>
<dbReference type="Proteomes" id="UP000094828">
    <property type="component" value="Unassembled WGS sequence"/>
</dbReference>
<organism evidence="1 2">
    <name type="scientific">Planctopirus hydrillae</name>
    <dbReference type="NCBI Taxonomy" id="1841610"/>
    <lineage>
        <taxon>Bacteria</taxon>
        <taxon>Pseudomonadati</taxon>
        <taxon>Planctomycetota</taxon>
        <taxon>Planctomycetia</taxon>
        <taxon>Planctomycetales</taxon>
        <taxon>Planctomycetaceae</taxon>
        <taxon>Planctopirus</taxon>
    </lineage>
</organism>
<dbReference type="STRING" id="1841610.A6X21_16760"/>
<proteinExistence type="predicted"/>
<dbReference type="AlphaFoldDB" id="A0A1C3EQE8"/>
<protein>
    <submittedName>
        <fullName evidence="1">Uncharacterized protein</fullName>
    </submittedName>
</protein>
<accession>A0A1C3EQE8</accession>
<dbReference type="OrthoDB" id="281357at2"/>
<dbReference type="EMBL" id="LYDR01000033">
    <property type="protein sequence ID" value="ODA35466.1"/>
    <property type="molecule type" value="Genomic_DNA"/>
</dbReference>
<comment type="caution">
    <text evidence="1">The sequence shown here is derived from an EMBL/GenBank/DDBJ whole genome shotgun (WGS) entry which is preliminary data.</text>
</comment>